<evidence type="ECO:0000259" key="6">
    <source>
        <dbReference type="SMART" id="SM00644"/>
    </source>
</evidence>
<dbReference type="InterPro" id="IPR051206">
    <property type="entry name" value="NAMLAA_amidase_2"/>
</dbReference>
<dbReference type="SUPFAM" id="SSF55846">
    <property type="entry name" value="N-acetylmuramoyl-L-alanine amidase-like"/>
    <property type="match status" value="1"/>
</dbReference>
<evidence type="ECO:0000313" key="7">
    <source>
        <dbReference type="EMBL" id="SVB58436.1"/>
    </source>
</evidence>
<keyword evidence="5" id="KW-0961">Cell wall biogenesis/degradation</keyword>
<dbReference type="InterPro" id="IPR036366">
    <property type="entry name" value="PGBDSf"/>
</dbReference>
<dbReference type="EC" id="3.5.1.28" evidence="3"/>
<gene>
    <name evidence="7" type="ORF">METZ01_LOCUS211290</name>
</gene>
<dbReference type="AlphaFoldDB" id="A0A382F5Y2"/>
<dbReference type="Gene3D" id="3.40.80.10">
    <property type="entry name" value="Peptidoglycan recognition protein-like"/>
    <property type="match status" value="1"/>
</dbReference>
<dbReference type="InterPro" id="IPR036365">
    <property type="entry name" value="PGBD-like_sf"/>
</dbReference>
<dbReference type="GO" id="GO:0008745">
    <property type="term" value="F:N-acetylmuramoyl-L-alanine amidase activity"/>
    <property type="evidence" value="ECO:0007669"/>
    <property type="project" value="UniProtKB-EC"/>
</dbReference>
<dbReference type="Gene3D" id="1.10.101.10">
    <property type="entry name" value="PGBD-like superfamily/PGBD"/>
    <property type="match status" value="1"/>
</dbReference>
<proteinExistence type="inferred from homology"/>
<dbReference type="GO" id="GO:0071555">
    <property type="term" value="P:cell wall organization"/>
    <property type="evidence" value="ECO:0007669"/>
    <property type="project" value="UniProtKB-KW"/>
</dbReference>
<dbReference type="SUPFAM" id="SSF47090">
    <property type="entry name" value="PGBD-like"/>
    <property type="match status" value="1"/>
</dbReference>
<name>A0A382F5Y2_9ZZZZ</name>
<organism evidence="7">
    <name type="scientific">marine metagenome</name>
    <dbReference type="NCBI Taxonomy" id="408172"/>
    <lineage>
        <taxon>unclassified sequences</taxon>
        <taxon>metagenomes</taxon>
        <taxon>ecological metagenomes</taxon>
    </lineage>
</organism>
<dbReference type="SMART" id="SM00644">
    <property type="entry name" value="Ami_2"/>
    <property type="match status" value="1"/>
</dbReference>
<accession>A0A382F5Y2</accession>
<evidence type="ECO:0000256" key="1">
    <source>
        <dbReference type="ARBA" id="ARBA00001561"/>
    </source>
</evidence>
<dbReference type="GO" id="GO:0009254">
    <property type="term" value="P:peptidoglycan turnover"/>
    <property type="evidence" value="ECO:0007669"/>
    <property type="project" value="TreeGrafter"/>
</dbReference>
<evidence type="ECO:0000256" key="3">
    <source>
        <dbReference type="ARBA" id="ARBA00011901"/>
    </source>
</evidence>
<keyword evidence="4" id="KW-0378">Hydrolase</keyword>
<dbReference type="Pfam" id="PF01510">
    <property type="entry name" value="Amidase_2"/>
    <property type="match status" value="1"/>
</dbReference>
<dbReference type="InterPro" id="IPR002502">
    <property type="entry name" value="Amidase_domain"/>
</dbReference>
<dbReference type="PANTHER" id="PTHR30417:SF1">
    <property type="entry name" value="N-ACETYLMURAMOYL-L-ALANINE AMIDASE AMID"/>
    <property type="match status" value="1"/>
</dbReference>
<sequence length="243" mass="28429">MPFKSTLNYSPNFNSQKRPKKQIRFIVLHYTGMKSENAAINKLTNIQSQVASHYLITRNGKIINLVPDLYIAWHAGISSWKTLNSLNKNSIGIEITNPGHQFGYKKFSKKQINSLINLSKFLIKKYKINKRNILGHSDIAPDRKKDPGEKFPWEYLAKKNISIWHNLDKQKLKKLRKKKCNEIMKNLFLNNLFSIGYAKRGKNNVEKSRYHIFVVKAFQRRFRPELINGKIDQECLLISQNLI</sequence>
<dbReference type="GO" id="GO:0019867">
    <property type="term" value="C:outer membrane"/>
    <property type="evidence" value="ECO:0007669"/>
    <property type="project" value="TreeGrafter"/>
</dbReference>
<dbReference type="InterPro" id="IPR036505">
    <property type="entry name" value="Amidase/PGRP_sf"/>
</dbReference>
<evidence type="ECO:0000256" key="4">
    <source>
        <dbReference type="ARBA" id="ARBA00022801"/>
    </source>
</evidence>
<dbReference type="PANTHER" id="PTHR30417">
    <property type="entry name" value="N-ACETYLMURAMOYL-L-ALANINE AMIDASE AMID"/>
    <property type="match status" value="1"/>
</dbReference>
<comment type="similarity">
    <text evidence="2">Belongs to the N-acetylmuramoyl-L-alanine amidase 2 family.</text>
</comment>
<dbReference type="GO" id="GO:0009253">
    <property type="term" value="P:peptidoglycan catabolic process"/>
    <property type="evidence" value="ECO:0007669"/>
    <property type="project" value="InterPro"/>
</dbReference>
<dbReference type="EMBL" id="UINC01048193">
    <property type="protein sequence ID" value="SVB58436.1"/>
    <property type="molecule type" value="Genomic_DNA"/>
</dbReference>
<dbReference type="CDD" id="cd06583">
    <property type="entry name" value="PGRP"/>
    <property type="match status" value="1"/>
</dbReference>
<evidence type="ECO:0000256" key="2">
    <source>
        <dbReference type="ARBA" id="ARBA00007553"/>
    </source>
</evidence>
<feature type="domain" description="N-acetylmuramoyl-L-alanine amidase" evidence="6">
    <location>
        <begin position="10"/>
        <end position="148"/>
    </location>
</feature>
<reference evidence="7" key="1">
    <citation type="submission" date="2018-05" db="EMBL/GenBank/DDBJ databases">
        <authorList>
            <person name="Lanie J.A."/>
            <person name="Ng W.-L."/>
            <person name="Kazmierczak K.M."/>
            <person name="Andrzejewski T.M."/>
            <person name="Davidsen T.M."/>
            <person name="Wayne K.J."/>
            <person name="Tettelin H."/>
            <person name="Glass J.I."/>
            <person name="Rusch D."/>
            <person name="Podicherti R."/>
            <person name="Tsui H.-C.T."/>
            <person name="Winkler M.E."/>
        </authorList>
    </citation>
    <scope>NUCLEOTIDE SEQUENCE</scope>
</reference>
<protein>
    <recommendedName>
        <fullName evidence="3">N-acetylmuramoyl-L-alanine amidase</fullName>
        <ecNumber evidence="3">3.5.1.28</ecNumber>
    </recommendedName>
</protein>
<comment type="catalytic activity">
    <reaction evidence="1">
        <text>Hydrolyzes the link between N-acetylmuramoyl residues and L-amino acid residues in certain cell-wall glycopeptides.</text>
        <dbReference type="EC" id="3.5.1.28"/>
    </reaction>
</comment>
<evidence type="ECO:0000256" key="5">
    <source>
        <dbReference type="ARBA" id="ARBA00023316"/>
    </source>
</evidence>